<name>A0AAE1MWQ7_9FABA</name>
<dbReference type="EMBL" id="JAWXYG010000003">
    <property type="protein sequence ID" value="KAK4278685.1"/>
    <property type="molecule type" value="Genomic_DNA"/>
</dbReference>
<proteinExistence type="predicted"/>
<comment type="caution">
    <text evidence="1">The sequence shown here is derived from an EMBL/GenBank/DDBJ whole genome shotgun (WGS) entry which is preliminary data.</text>
</comment>
<dbReference type="AlphaFoldDB" id="A0AAE1MWQ7"/>
<accession>A0AAE1MWQ7</accession>
<evidence type="ECO:0000313" key="1">
    <source>
        <dbReference type="EMBL" id="KAK4278685.1"/>
    </source>
</evidence>
<dbReference type="Proteomes" id="UP001293593">
    <property type="component" value="Unassembled WGS sequence"/>
</dbReference>
<gene>
    <name evidence="1" type="ORF">QN277_016499</name>
</gene>
<evidence type="ECO:0000313" key="2">
    <source>
        <dbReference type="Proteomes" id="UP001293593"/>
    </source>
</evidence>
<protein>
    <submittedName>
        <fullName evidence="1">Uncharacterized protein</fullName>
    </submittedName>
</protein>
<sequence>MGRLIVIQESPVDVGRRSKLWLPDEIDQLVERDMGTEATEAVVLPHIFEKNEVHWNPEAFLKMCWLRLLIISCNLDQLLHLKGLPGTWKVLHWYGYPLETLPFKENKDQLVYLKMQNS</sequence>
<organism evidence="1 2">
    <name type="scientific">Acacia crassicarpa</name>
    <name type="common">northern wattle</name>
    <dbReference type="NCBI Taxonomy" id="499986"/>
    <lineage>
        <taxon>Eukaryota</taxon>
        <taxon>Viridiplantae</taxon>
        <taxon>Streptophyta</taxon>
        <taxon>Embryophyta</taxon>
        <taxon>Tracheophyta</taxon>
        <taxon>Spermatophyta</taxon>
        <taxon>Magnoliopsida</taxon>
        <taxon>eudicotyledons</taxon>
        <taxon>Gunneridae</taxon>
        <taxon>Pentapetalae</taxon>
        <taxon>rosids</taxon>
        <taxon>fabids</taxon>
        <taxon>Fabales</taxon>
        <taxon>Fabaceae</taxon>
        <taxon>Caesalpinioideae</taxon>
        <taxon>mimosoid clade</taxon>
        <taxon>Acacieae</taxon>
        <taxon>Acacia</taxon>
    </lineage>
</organism>
<reference evidence="1" key="1">
    <citation type="submission" date="2023-10" db="EMBL/GenBank/DDBJ databases">
        <title>Chromosome-level genome of the transformable northern wattle, Acacia crassicarpa.</title>
        <authorList>
            <person name="Massaro I."/>
            <person name="Sinha N.R."/>
            <person name="Poethig S."/>
            <person name="Leichty A.R."/>
        </authorList>
    </citation>
    <scope>NUCLEOTIDE SEQUENCE</scope>
    <source>
        <strain evidence="1">Acra3RX</strain>
        <tissue evidence="1">Leaf</tissue>
    </source>
</reference>
<keyword evidence="2" id="KW-1185">Reference proteome</keyword>